<gene>
    <name evidence="4" type="ORF">Ae201684_002745</name>
</gene>
<evidence type="ECO:0000256" key="2">
    <source>
        <dbReference type="ARBA" id="ARBA00023098"/>
    </source>
</evidence>
<dbReference type="AlphaFoldDB" id="A0A6G0XPA4"/>
<dbReference type="Gene3D" id="2.30.29.30">
    <property type="entry name" value="Pleckstrin-homology domain (PH domain)/Phosphotyrosine-binding domain (PTB)"/>
    <property type="match status" value="1"/>
</dbReference>
<evidence type="ECO:0000256" key="1">
    <source>
        <dbReference type="ARBA" id="ARBA00022801"/>
    </source>
</evidence>
<dbReference type="VEuPathDB" id="FungiDB:AeMF1_016012"/>
<organism evidence="4 5">
    <name type="scientific">Aphanomyces euteiches</name>
    <dbReference type="NCBI Taxonomy" id="100861"/>
    <lineage>
        <taxon>Eukaryota</taxon>
        <taxon>Sar</taxon>
        <taxon>Stramenopiles</taxon>
        <taxon>Oomycota</taxon>
        <taxon>Saprolegniomycetes</taxon>
        <taxon>Saprolegniales</taxon>
        <taxon>Verrucalvaceae</taxon>
        <taxon>Aphanomyces</taxon>
    </lineage>
</organism>
<dbReference type="InterPro" id="IPR011993">
    <property type="entry name" value="PH-like_dom_sf"/>
</dbReference>
<evidence type="ECO:0000313" key="4">
    <source>
        <dbReference type="EMBL" id="KAF0742344.1"/>
    </source>
</evidence>
<dbReference type="GO" id="GO:0016316">
    <property type="term" value="F:phosphatidylinositol-3,4-bisphosphate 4-phosphatase activity"/>
    <property type="evidence" value="ECO:0007669"/>
    <property type="project" value="InterPro"/>
</dbReference>
<dbReference type="EMBL" id="VJMJ01000029">
    <property type="protein sequence ID" value="KAF0742344.1"/>
    <property type="molecule type" value="Genomic_DNA"/>
</dbReference>
<protein>
    <recommendedName>
        <fullName evidence="3">PH domain-containing protein</fullName>
    </recommendedName>
</protein>
<proteinExistence type="predicted"/>
<reference evidence="4 5" key="1">
    <citation type="submission" date="2019-07" db="EMBL/GenBank/DDBJ databases">
        <title>Genomics analysis of Aphanomyces spp. identifies a new class of oomycete effector associated with host adaptation.</title>
        <authorList>
            <person name="Gaulin E."/>
        </authorList>
    </citation>
    <scope>NUCLEOTIDE SEQUENCE [LARGE SCALE GENOMIC DNA]</scope>
    <source>
        <strain evidence="4 5">ATCC 201684</strain>
    </source>
</reference>
<dbReference type="PROSITE" id="PS50003">
    <property type="entry name" value="PH_DOMAIN"/>
    <property type="match status" value="1"/>
</dbReference>
<dbReference type="SMART" id="SM00233">
    <property type="entry name" value="PH"/>
    <property type="match status" value="1"/>
</dbReference>
<dbReference type="PANTHER" id="PTHR12187:SF11">
    <property type="entry name" value="PHOSPHATIDYLINOSITOL-3,4-BISPHOSPHATE 4-PHOSPHATASE"/>
    <property type="match status" value="1"/>
</dbReference>
<dbReference type="SUPFAM" id="SSF50729">
    <property type="entry name" value="PH domain-like"/>
    <property type="match status" value="1"/>
</dbReference>
<keyword evidence="5" id="KW-1185">Reference proteome</keyword>
<keyword evidence="1" id="KW-0378">Hydrolase</keyword>
<dbReference type="Proteomes" id="UP000481153">
    <property type="component" value="Unassembled WGS sequence"/>
</dbReference>
<dbReference type="PANTHER" id="PTHR12187">
    <property type="entry name" value="AGAP000124-PA"/>
    <property type="match status" value="1"/>
</dbReference>
<keyword evidence="2" id="KW-0443">Lipid metabolism</keyword>
<evidence type="ECO:0000259" key="3">
    <source>
        <dbReference type="PROSITE" id="PS50003"/>
    </source>
</evidence>
<comment type="caution">
    <text evidence="4">The sequence shown here is derived from an EMBL/GenBank/DDBJ whole genome shotgun (WGS) entry which is preliminary data.</text>
</comment>
<name>A0A6G0XPA4_9STRA</name>
<dbReference type="InterPro" id="IPR039034">
    <property type="entry name" value="INPP4"/>
</dbReference>
<accession>A0A6G0XPA4</accession>
<dbReference type="InterPro" id="IPR001849">
    <property type="entry name" value="PH_domain"/>
</dbReference>
<dbReference type="Pfam" id="PF00169">
    <property type="entry name" value="PH"/>
    <property type="match status" value="1"/>
</dbReference>
<dbReference type="GO" id="GO:0005737">
    <property type="term" value="C:cytoplasm"/>
    <property type="evidence" value="ECO:0007669"/>
    <property type="project" value="TreeGrafter"/>
</dbReference>
<evidence type="ECO:0000313" key="5">
    <source>
        <dbReference type="Proteomes" id="UP000481153"/>
    </source>
</evidence>
<feature type="domain" description="PH" evidence="3">
    <location>
        <begin position="62"/>
        <end position="160"/>
    </location>
</feature>
<sequence length="957" mass="106517">MMEPRNSTTPRLSVTESGTWDDQYLPTHAGSRTMGLLMRRSLDNQKSKLAKNTPQERFSKAQVAYEGNLVKQGSFWRTWRKRWFILRSDRPLLCYYKSKDDLELLGELVIDATTTVELVASASGHFCIKTTGRKLMLSAHDDGGVPYMNRWVAAIREAIRLCISVEPAPFKSIDDVLHVEVKHVPLVGGISHQQRSSSPVLIHRVKSHSAENGIMRRTNSLRAGNSAELDDRELRTISSSKLLTSMVATSWTNRNEREDSATSLSSLSLVHVLPPPAFHFAISLGCKQEPLQGMLVVALSVLEWSHNTNLATELARTEVECTQSVRQWGDRWVRDFQALLALPISLVQANVVLQFDVYGVTTPASEGLKNQTPLGYFTIASQDLMADSDDGTPLLLDLHPRDQDRVYFLVVEQVATRSALHMDHLYHFASQYYLVDTVSSDGNTAATTRSAAQVLVTEEMGATLSSLSVTVAFIRMLRRRNRLRMESARLAMEEIESRDVNRSSITSPTAGFALTPQDRPSVLVERSMSWRSSTNIDASSYAGYKARLEECEEVDVKYIQAERVYAALLLMTREGEEHGITGCLKRSTMKKDEMMAFMPTNLVCHTLRAAGGPTAPDRIWSVVTHGCSAAHIHGFKEGGLRKKKHHEHRTDIVVCQLLSIVAASFLSSVHLATDGNWDNGGEYALQLAIAAEIGYLVDIESLLSTMGNEKGMLEDMSEGVHWLNRHVYLRVASSTTAIAMECTSIELEGEDDIVMEFTMPEALFESLPLEWQRPARRVKLTAVLFTQGINEVQSVANTVGGTSLQDEINRESLGTLMEYVGRYIQFLDDATVADIDQHLAALHSAIDNQSNKKQVNILIESSDLCRRLGAGRTICCKSGKDRTAMSVTLEFSRILVDQMGVKQGMHLCQTMRERGVRRTNVLVNTGKTMYAFNSIQLKCLPSCYQPPPHTANANVTS</sequence>